<keyword evidence="5 9" id="KW-0350">Heme biosynthesis</keyword>
<dbReference type="HAMAP" id="MF_00323">
    <property type="entry name" value="Ferrochelatase"/>
    <property type="match status" value="1"/>
</dbReference>
<comment type="subcellular location">
    <subcellularLocation>
        <location evidence="9 10">Cytoplasm</location>
    </subcellularLocation>
</comment>
<comment type="similarity">
    <text evidence="1 9 10">Belongs to the ferrochelatase family.</text>
</comment>
<dbReference type="GO" id="GO:0005737">
    <property type="term" value="C:cytoplasm"/>
    <property type="evidence" value="ECO:0007669"/>
    <property type="project" value="UniProtKB-SubCell"/>
</dbReference>
<dbReference type="GO" id="GO:0006783">
    <property type="term" value="P:heme biosynthetic process"/>
    <property type="evidence" value="ECO:0007669"/>
    <property type="project" value="UniProtKB-UniRule"/>
</dbReference>
<comment type="caution">
    <text evidence="12">The sequence shown here is derived from an EMBL/GenBank/DDBJ whole genome shotgun (WGS) entry which is preliminary data.</text>
</comment>
<dbReference type="Gene3D" id="3.40.50.1400">
    <property type="match status" value="2"/>
</dbReference>
<dbReference type="GO" id="GO:0004325">
    <property type="term" value="F:ferrochelatase activity"/>
    <property type="evidence" value="ECO:0007669"/>
    <property type="project" value="UniProtKB-UniRule"/>
</dbReference>
<dbReference type="SUPFAM" id="SSF53800">
    <property type="entry name" value="Chelatase"/>
    <property type="match status" value="1"/>
</dbReference>
<dbReference type="AlphaFoldDB" id="A0A2A7UYC8"/>
<dbReference type="InterPro" id="IPR019772">
    <property type="entry name" value="Ferrochelatase_AS"/>
</dbReference>
<evidence type="ECO:0000256" key="6">
    <source>
        <dbReference type="ARBA" id="ARBA00023239"/>
    </source>
</evidence>
<comment type="catalytic activity">
    <reaction evidence="9 10">
        <text>heme b + 2 H(+) = protoporphyrin IX + Fe(2+)</text>
        <dbReference type="Rhea" id="RHEA:22584"/>
        <dbReference type="ChEBI" id="CHEBI:15378"/>
        <dbReference type="ChEBI" id="CHEBI:29033"/>
        <dbReference type="ChEBI" id="CHEBI:57306"/>
        <dbReference type="ChEBI" id="CHEBI:60344"/>
        <dbReference type="EC" id="4.98.1.1"/>
    </reaction>
</comment>
<protein>
    <recommendedName>
        <fullName evidence="9 10">Ferrochelatase</fullName>
        <ecNumber evidence="9 10">4.98.1.1</ecNumber>
    </recommendedName>
    <alternativeName>
        <fullName evidence="9">Heme synthase</fullName>
    </alternativeName>
    <alternativeName>
        <fullName evidence="9">Protoheme ferro-lyase</fullName>
    </alternativeName>
</protein>
<evidence type="ECO:0000256" key="7">
    <source>
        <dbReference type="ARBA" id="ARBA00023244"/>
    </source>
</evidence>
<dbReference type="Pfam" id="PF00762">
    <property type="entry name" value="Ferrochelatase"/>
    <property type="match status" value="1"/>
</dbReference>
<dbReference type="InterPro" id="IPR033659">
    <property type="entry name" value="Ferrochelatase_N"/>
</dbReference>
<keyword evidence="4 9" id="KW-0408">Iron</keyword>
<feature type="region of interest" description="Disordered" evidence="11">
    <location>
        <begin position="350"/>
        <end position="396"/>
    </location>
</feature>
<keyword evidence="13" id="KW-1185">Reference proteome</keyword>
<name>A0A2A7UYC8_COMTR</name>
<keyword evidence="6 9" id="KW-0456">Lyase</keyword>
<dbReference type="OrthoDB" id="9809741at2"/>
<feature type="binding site" evidence="9">
    <location>
        <position position="212"/>
    </location>
    <ligand>
        <name>Fe(2+)</name>
        <dbReference type="ChEBI" id="CHEBI:29033"/>
    </ligand>
</feature>
<dbReference type="FunFam" id="3.40.50.1400:FF:000002">
    <property type="entry name" value="Ferrochelatase"/>
    <property type="match status" value="1"/>
</dbReference>
<proteinExistence type="inferred from homology"/>
<evidence type="ECO:0000256" key="10">
    <source>
        <dbReference type="RuleBase" id="RU000607"/>
    </source>
</evidence>
<evidence type="ECO:0000256" key="4">
    <source>
        <dbReference type="ARBA" id="ARBA00023004"/>
    </source>
</evidence>
<accession>A0A2A7UYC8</accession>
<evidence type="ECO:0000256" key="5">
    <source>
        <dbReference type="ARBA" id="ARBA00023133"/>
    </source>
</evidence>
<dbReference type="InterPro" id="IPR001015">
    <property type="entry name" value="Ferrochelatase"/>
</dbReference>
<dbReference type="EMBL" id="PDEA01000001">
    <property type="protein sequence ID" value="PEH90181.1"/>
    <property type="molecule type" value="Genomic_DNA"/>
</dbReference>
<comment type="function">
    <text evidence="9 10">Catalyzes the ferrous insertion into protoporphyrin IX.</text>
</comment>
<evidence type="ECO:0000256" key="9">
    <source>
        <dbReference type="HAMAP-Rule" id="MF_00323"/>
    </source>
</evidence>
<dbReference type="RefSeq" id="WP_083520282.1">
    <property type="nucleotide sequence ID" value="NZ_JAOCAL010000015.1"/>
</dbReference>
<evidence type="ECO:0000256" key="1">
    <source>
        <dbReference type="ARBA" id="ARBA00007718"/>
    </source>
</evidence>
<feature type="binding site" evidence="9">
    <location>
        <position position="293"/>
    </location>
    <ligand>
        <name>Fe(2+)</name>
        <dbReference type="ChEBI" id="CHEBI:29033"/>
    </ligand>
</feature>
<dbReference type="Proteomes" id="UP000220246">
    <property type="component" value="Unassembled WGS sequence"/>
</dbReference>
<evidence type="ECO:0000256" key="3">
    <source>
        <dbReference type="ARBA" id="ARBA00022723"/>
    </source>
</evidence>
<organism evidence="12 13">
    <name type="scientific">Comamonas terrigena</name>
    <dbReference type="NCBI Taxonomy" id="32013"/>
    <lineage>
        <taxon>Bacteria</taxon>
        <taxon>Pseudomonadati</taxon>
        <taxon>Pseudomonadota</taxon>
        <taxon>Betaproteobacteria</taxon>
        <taxon>Burkholderiales</taxon>
        <taxon>Comamonadaceae</taxon>
        <taxon>Comamonas</taxon>
    </lineage>
</organism>
<dbReference type="GeneID" id="80802466"/>
<dbReference type="PANTHER" id="PTHR11108:SF1">
    <property type="entry name" value="FERROCHELATASE, MITOCHONDRIAL"/>
    <property type="match status" value="1"/>
</dbReference>
<dbReference type="STRING" id="1219032.GCA_001515545_00902"/>
<evidence type="ECO:0000256" key="2">
    <source>
        <dbReference type="ARBA" id="ARBA00022490"/>
    </source>
</evidence>
<dbReference type="GO" id="GO:0046872">
    <property type="term" value="F:metal ion binding"/>
    <property type="evidence" value="ECO:0007669"/>
    <property type="project" value="UniProtKB-KW"/>
</dbReference>
<sequence>MPSRFAPEPTLPAGQPERLAVLLCNLGTPDAPTPSAVQRYLAEFLSDDRVVEIPKPVWKLILHGVILRKRPKESAAKYATVWDAELGSPLLHWTRRQAEILQEWMQGAGYDVLVGFAMRYGKPSIAKQLDALKAQGATRILILPLYPQYSGTTTASVCDAVYDWAKTQRHIPELRFVHRYHNDPGYIQALAQRVVQHWQAHGMGRHLVMSFHGVPERTRDLGDPYQSECLETARLLAECLGLPQERFTVTFQSRFGKAKWLEPYTEPSLVALAQAGIQGVDVICPGFTSDCLETLEEIGQEARHAYLQAGGKQFHFIPCLNDTPHWIDALRTLTLRHTAGWPVQPYTAPVQEPAAAPEPAPAPAAEHSAAAETAQAAPTAPTVPAAPSSAQPSTEA</sequence>
<keyword evidence="7 9" id="KW-0627">Porphyrin biosynthesis</keyword>
<dbReference type="UniPathway" id="UPA00252">
    <property type="reaction ID" value="UER00325"/>
</dbReference>
<dbReference type="PROSITE" id="PS00534">
    <property type="entry name" value="FERROCHELATASE"/>
    <property type="match status" value="1"/>
</dbReference>
<dbReference type="InterPro" id="IPR033644">
    <property type="entry name" value="Ferrochelatase_C"/>
</dbReference>
<dbReference type="CDD" id="cd00419">
    <property type="entry name" value="Ferrochelatase_C"/>
    <property type="match status" value="1"/>
</dbReference>
<evidence type="ECO:0000256" key="8">
    <source>
        <dbReference type="ARBA" id="ARBA00024536"/>
    </source>
</evidence>
<dbReference type="NCBIfam" id="TIGR00109">
    <property type="entry name" value="hemH"/>
    <property type="match status" value="1"/>
</dbReference>
<keyword evidence="2 9" id="KW-0963">Cytoplasm</keyword>
<evidence type="ECO:0000313" key="12">
    <source>
        <dbReference type="EMBL" id="PEH90181.1"/>
    </source>
</evidence>
<dbReference type="CDD" id="cd03411">
    <property type="entry name" value="Ferrochelatase_N"/>
    <property type="match status" value="1"/>
</dbReference>
<comment type="pathway">
    <text evidence="9 10">Porphyrin-containing compound metabolism; protoheme biosynthesis; protoheme from protoporphyrin-IX: step 1/1.</text>
</comment>
<dbReference type="EC" id="4.98.1.1" evidence="9 10"/>
<gene>
    <name evidence="9" type="primary">hemH</name>
    <name evidence="12" type="ORF">CRM82_17715</name>
</gene>
<reference evidence="13" key="1">
    <citation type="submission" date="2017-09" db="EMBL/GenBank/DDBJ databases">
        <title>FDA dAtabase for Regulatory Grade micrObial Sequences (FDA-ARGOS): Supporting development and validation of Infectious Disease Dx tests.</title>
        <authorList>
            <person name="Minogue T."/>
            <person name="Wolcott M."/>
            <person name="Wasieloski L."/>
            <person name="Aguilar W."/>
            <person name="Moore D."/>
            <person name="Tallon L."/>
            <person name="Sadzewicz L."/>
            <person name="Ott S."/>
            <person name="Zhao X."/>
            <person name="Nagaraj S."/>
            <person name="Vavikolanu K."/>
            <person name="Aluvathingal J."/>
            <person name="Nadendla S."/>
            <person name="Sichtig H."/>
        </authorList>
    </citation>
    <scope>NUCLEOTIDE SEQUENCE [LARGE SCALE GENOMIC DNA]</scope>
    <source>
        <strain evidence="13">FDAARGOS_394</strain>
    </source>
</reference>
<comment type="catalytic activity">
    <reaction evidence="8">
        <text>Fe-coproporphyrin III + 2 H(+) = coproporphyrin III + Fe(2+)</text>
        <dbReference type="Rhea" id="RHEA:49572"/>
        <dbReference type="ChEBI" id="CHEBI:15378"/>
        <dbReference type="ChEBI" id="CHEBI:29033"/>
        <dbReference type="ChEBI" id="CHEBI:68438"/>
        <dbReference type="ChEBI" id="CHEBI:131725"/>
        <dbReference type="EC" id="4.99.1.9"/>
    </reaction>
    <physiologicalReaction direction="right-to-left" evidence="8">
        <dbReference type="Rhea" id="RHEA:49574"/>
    </physiologicalReaction>
</comment>
<evidence type="ECO:0000313" key="13">
    <source>
        <dbReference type="Proteomes" id="UP000220246"/>
    </source>
</evidence>
<evidence type="ECO:0000256" key="11">
    <source>
        <dbReference type="SAM" id="MobiDB-lite"/>
    </source>
</evidence>
<dbReference type="PANTHER" id="PTHR11108">
    <property type="entry name" value="FERROCHELATASE"/>
    <property type="match status" value="1"/>
</dbReference>
<keyword evidence="3 9" id="KW-0479">Metal-binding</keyword>
<feature type="compositionally biased region" description="Low complexity" evidence="11">
    <location>
        <begin position="363"/>
        <end position="396"/>
    </location>
</feature>